<name>A0A4Y2KLG2_ARAVE</name>
<keyword evidence="2" id="KW-1185">Reference proteome</keyword>
<reference evidence="1 2" key="1">
    <citation type="journal article" date="2019" name="Sci. Rep.">
        <title>Orb-weaving spider Araneus ventricosus genome elucidates the spidroin gene catalogue.</title>
        <authorList>
            <person name="Kono N."/>
            <person name="Nakamura H."/>
            <person name="Ohtoshi R."/>
            <person name="Moran D.A.P."/>
            <person name="Shinohara A."/>
            <person name="Yoshida Y."/>
            <person name="Fujiwara M."/>
            <person name="Mori M."/>
            <person name="Tomita M."/>
            <person name="Arakawa K."/>
        </authorList>
    </citation>
    <scope>NUCLEOTIDE SEQUENCE [LARGE SCALE GENOMIC DNA]</scope>
</reference>
<proteinExistence type="predicted"/>
<gene>
    <name evidence="1" type="ORF">AVEN_36780_1</name>
</gene>
<organism evidence="1 2">
    <name type="scientific">Araneus ventricosus</name>
    <name type="common">Orbweaver spider</name>
    <name type="synonym">Epeira ventricosa</name>
    <dbReference type="NCBI Taxonomy" id="182803"/>
    <lineage>
        <taxon>Eukaryota</taxon>
        <taxon>Metazoa</taxon>
        <taxon>Ecdysozoa</taxon>
        <taxon>Arthropoda</taxon>
        <taxon>Chelicerata</taxon>
        <taxon>Arachnida</taxon>
        <taxon>Araneae</taxon>
        <taxon>Araneomorphae</taxon>
        <taxon>Entelegynae</taxon>
        <taxon>Araneoidea</taxon>
        <taxon>Araneidae</taxon>
        <taxon>Araneus</taxon>
    </lineage>
</organism>
<dbReference type="AlphaFoldDB" id="A0A4Y2KLG2"/>
<evidence type="ECO:0000313" key="1">
    <source>
        <dbReference type="EMBL" id="GBN03205.1"/>
    </source>
</evidence>
<evidence type="ECO:0000313" key="2">
    <source>
        <dbReference type="Proteomes" id="UP000499080"/>
    </source>
</evidence>
<accession>A0A4Y2KLG2</accession>
<comment type="caution">
    <text evidence="1">The sequence shown here is derived from an EMBL/GenBank/DDBJ whole genome shotgun (WGS) entry which is preliminary data.</text>
</comment>
<sequence length="143" mass="16480">MTLRKVAIVVLNQVGILINQLYWSLPSSEKNKLWLSTVKCILIGKIPLLDFSTIHFLPVLLRERLKKEILSIGPAILNWAKTHEGYYIKSRCFGDILHLVCLTPEGTVDYGKTAEKLVYLSKLDDQDKDRLWDAYWKMFAVTV</sequence>
<dbReference type="OrthoDB" id="6437663at2759"/>
<dbReference type="Proteomes" id="UP000499080">
    <property type="component" value="Unassembled WGS sequence"/>
</dbReference>
<dbReference type="EMBL" id="BGPR01004775">
    <property type="protein sequence ID" value="GBN03205.1"/>
    <property type="molecule type" value="Genomic_DNA"/>
</dbReference>
<protein>
    <submittedName>
        <fullName evidence="1">Uncharacterized protein</fullName>
    </submittedName>
</protein>